<proteinExistence type="predicted"/>
<protein>
    <submittedName>
        <fullName evidence="1">Uncharacterized protein</fullName>
    </submittedName>
</protein>
<dbReference type="AlphaFoldDB" id="A0A6N1X035"/>
<name>A0A6N1X035_9BURK</name>
<sequence>MEGEAVVAPVKVLYRGHEIWVFAQDDGIPVGTAVILENNIQVMSIPPSRFENILLAETQVLRHAKFWVDHHLKGTSQI</sequence>
<dbReference type="EMBL" id="CP054840">
    <property type="protein sequence ID" value="QKV52617.1"/>
    <property type="molecule type" value="Genomic_DNA"/>
</dbReference>
<dbReference type="Proteomes" id="UP000509579">
    <property type="component" value="Chromosome"/>
</dbReference>
<organism evidence="1 2">
    <name type="scientific">Comamonas antarctica</name>
    <dbReference type="NCBI Taxonomy" id="2743470"/>
    <lineage>
        <taxon>Bacteria</taxon>
        <taxon>Pseudomonadati</taxon>
        <taxon>Pseudomonadota</taxon>
        <taxon>Betaproteobacteria</taxon>
        <taxon>Burkholderiales</taxon>
        <taxon>Comamonadaceae</taxon>
        <taxon>Comamonas</taxon>
    </lineage>
</organism>
<evidence type="ECO:0000313" key="2">
    <source>
        <dbReference type="Proteomes" id="UP000509579"/>
    </source>
</evidence>
<gene>
    <name evidence="1" type="ORF">HUK68_06710</name>
</gene>
<reference evidence="1 2" key="1">
    <citation type="submission" date="2020-06" db="EMBL/GenBank/DDBJ databases">
        <title>Acidovorax antarctica sp. nov., isolated from Corinth ice sheet soil, Antarctic Fields Peninsula.</title>
        <authorList>
            <person name="Xu Q."/>
            <person name="Peng F."/>
        </authorList>
    </citation>
    <scope>NUCLEOTIDE SEQUENCE [LARGE SCALE GENOMIC DNA]</scope>
    <source>
        <strain evidence="1 2">16-35-5</strain>
    </source>
</reference>
<keyword evidence="2" id="KW-1185">Reference proteome</keyword>
<dbReference type="KEGG" id="aant:HUK68_06710"/>
<accession>A0A6N1X035</accession>
<dbReference type="RefSeq" id="WP_175503497.1">
    <property type="nucleotide sequence ID" value="NZ_CP054840.1"/>
</dbReference>
<evidence type="ECO:0000313" key="1">
    <source>
        <dbReference type="EMBL" id="QKV52617.1"/>
    </source>
</evidence>